<organism evidence="1 2">
    <name type="scientific">Trifolium medium</name>
    <dbReference type="NCBI Taxonomy" id="97028"/>
    <lineage>
        <taxon>Eukaryota</taxon>
        <taxon>Viridiplantae</taxon>
        <taxon>Streptophyta</taxon>
        <taxon>Embryophyta</taxon>
        <taxon>Tracheophyta</taxon>
        <taxon>Spermatophyta</taxon>
        <taxon>Magnoliopsida</taxon>
        <taxon>eudicotyledons</taxon>
        <taxon>Gunneridae</taxon>
        <taxon>Pentapetalae</taxon>
        <taxon>rosids</taxon>
        <taxon>fabids</taxon>
        <taxon>Fabales</taxon>
        <taxon>Fabaceae</taxon>
        <taxon>Papilionoideae</taxon>
        <taxon>50 kb inversion clade</taxon>
        <taxon>NPAAA clade</taxon>
        <taxon>Hologalegina</taxon>
        <taxon>IRL clade</taxon>
        <taxon>Trifolieae</taxon>
        <taxon>Trifolium</taxon>
    </lineage>
</organism>
<protein>
    <submittedName>
        <fullName evidence="1">Uncharacterized protein</fullName>
    </submittedName>
</protein>
<name>A0A392PER9_9FABA</name>
<dbReference type="EMBL" id="LXQA010074609">
    <property type="protein sequence ID" value="MCI09979.1"/>
    <property type="molecule type" value="Genomic_DNA"/>
</dbReference>
<evidence type="ECO:0000313" key="2">
    <source>
        <dbReference type="Proteomes" id="UP000265520"/>
    </source>
</evidence>
<comment type="caution">
    <text evidence="1">The sequence shown here is derived from an EMBL/GenBank/DDBJ whole genome shotgun (WGS) entry which is preliminary data.</text>
</comment>
<sequence length="124" mass="14432">MVVFKVKFSGNESPLAFRDSDFDFEIETSGDLCYEVKKSQRGWWEQMEQHCSSLSMRLYSRRTGNWLAEDHWLDELMGDHFCATINAVLSDRDGKGDDNTAFLYSLLTCNRHLKIIVKEHETTT</sequence>
<accession>A0A392PER9</accession>
<keyword evidence="2" id="KW-1185">Reference proteome</keyword>
<feature type="non-terminal residue" evidence="1">
    <location>
        <position position="124"/>
    </location>
</feature>
<evidence type="ECO:0000313" key="1">
    <source>
        <dbReference type="EMBL" id="MCI09979.1"/>
    </source>
</evidence>
<reference evidence="1 2" key="1">
    <citation type="journal article" date="2018" name="Front. Plant Sci.">
        <title>Red Clover (Trifolium pratense) and Zigzag Clover (T. medium) - A Picture of Genomic Similarities and Differences.</title>
        <authorList>
            <person name="Dluhosova J."/>
            <person name="Istvanek J."/>
            <person name="Nedelnik J."/>
            <person name="Repkova J."/>
        </authorList>
    </citation>
    <scope>NUCLEOTIDE SEQUENCE [LARGE SCALE GENOMIC DNA]</scope>
    <source>
        <strain evidence="2">cv. 10/8</strain>
        <tissue evidence="1">Leaf</tissue>
    </source>
</reference>
<proteinExistence type="predicted"/>
<dbReference type="AlphaFoldDB" id="A0A392PER9"/>
<dbReference type="Proteomes" id="UP000265520">
    <property type="component" value="Unassembled WGS sequence"/>
</dbReference>